<comment type="caution">
    <text evidence="1">The sequence shown here is derived from an EMBL/GenBank/DDBJ whole genome shotgun (WGS) entry which is preliminary data.</text>
</comment>
<dbReference type="Proteomes" id="UP001054252">
    <property type="component" value="Unassembled WGS sequence"/>
</dbReference>
<accession>A0AAV5LGZ2</accession>
<name>A0AAV5LGZ2_9ROSI</name>
<keyword evidence="2" id="KW-1185">Reference proteome</keyword>
<proteinExistence type="predicted"/>
<evidence type="ECO:0000313" key="1">
    <source>
        <dbReference type="EMBL" id="GKV36116.1"/>
    </source>
</evidence>
<reference evidence="1 2" key="1">
    <citation type="journal article" date="2021" name="Commun. Biol.">
        <title>The genome of Shorea leprosula (Dipterocarpaceae) highlights the ecological relevance of drought in aseasonal tropical rainforests.</title>
        <authorList>
            <person name="Ng K.K.S."/>
            <person name="Kobayashi M.J."/>
            <person name="Fawcett J.A."/>
            <person name="Hatakeyama M."/>
            <person name="Paape T."/>
            <person name="Ng C.H."/>
            <person name="Ang C.C."/>
            <person name="Tnah L.H."/>
            <person name="Lee C.T."/>
            <person name="Nishiyama T."/>
            <person name="Sese J."/>
            <person name="O'Brien M.J."/>
            <person name="Copetti D."/>
            <person name="Mohd Noor M.I."/>
            <person name="Ong R.C."/>
            <person name="Putra M."/>
            <person name="Sireger I.Z."/>
            <person name="Indrioko S."/>
            <person name="Kosugi Y."/>
            <person name="Izuno A."/>
            <person name="Isagi Y."/>
            <person name="Lee S.L."/>
            <person name="Shimizu K.K."/>
        </authorList>
    </citation>
    <scope>NUCLEOTIDE SEQUENCE [LARGE SCALE GENOMIC DNA]</scope>
    <source>
        <strain evidence="1">214</strain>
    </source>
</reference>
<organism evidence="1 2">
    <name type="scientific">Rubroshorea leprosula</name>
    <dbReference type="NCBI Taxonomy" id="152421"/>
    <lineage>
        <taxon>Eukaryota</taxon>
        <taxon>Viridiplantae</taxon>
        <taxon>Streptophyta</taxon>
        <taxon>Embryophyta</taxon>
        <taxon>Tracheophyta</taxon>
        <taxon>Spermatophyta</taxon>
        <taxon>Magnoliopsida</taxon>
        <taxon>eudicotyledons</taxon>
        <taxon>Gunneridae</taxon>
        <taxon>Pentapetalae</taxon>
        <taxon>rosids</taxon>
        <taxon>malvids</taxon>
        <taxon>Malvales</taxon>
        <taxon>Dipterocarpaceae</taxon>
        <taxon>Rubroshorea</taxon>
    </lineage>
</organism>
<dbReference type="EMBL" id="BPVZ01000115">
    <property type="protein sequence ID" value="GKV36116.1"/>
    <property type="molecule type" value="Genomic_DNA"/>
</dbReference>
<sequence>MLKLNPHLQILHGPLDTLQLSTSHGQTTHGAITTALGPCYPATHRSPLAELQGCCWVSSASLSPWHPTISPSLQVSTAHLQLLQGWVVLFLFLLSRGFLLCSSASDSFQTLQL</sequence>
<gene>
    <name evidence="1" type="ORF">SLEP1_g44284</name>
</gene>
<protein>
    <submittedName>
        <fullName evidence="1">Uncharacterized protein</fullName>
    </submittedName>
</protein>
<evidence type="ECO:0000313" key="2">
    <source>
        <dbReference type="Proteomes" id="UP001054252"/>
    </source>
</evidence>
<dbReference type="AlphaFoldDB" id="A0AAV5LGZ2"/>